<dbReference type="AlphaFoldDB" id="A0A9P8HU77"/>
<dbReference type="CDD" id="cd14688">
    <property type="entry name" value="bZIP_YAP"/>
    <property type="match status" value="1"/>
</dbReference>
<feature type="non-terminal residue" evidence="2">
    <location>
        <position position="1"/>
    </location>
</feature>
<proteinExistence type="predicted"/>
<evidence type="ECO:0008006" key="4">
    <source>
        <dbReference type="Google" id="ProtNLM"/>
    </source>
</evidence>
<feature type="compositionally biased region" description="Basic and acidic residues" evidence="1">
    <location>
        <begin position="89"/>
        <end position="118"/>
    </location>
</feature>
<dbReference type="Pfam" id="PF11905">
    <property type="entry name" value="DUF3425"/>
    <property type="match status" value="1"/>
</dbReference>
<comment type="caution">
    <text evidence="2">The sequence shown here is derived from an EMBL/GenBank/DDBJ whole genome shotgun (WGS) entry which is preliminary data.</text>
</comment>
<organism evidence="2 3">
    <name type="scientific">Trichoderma semiorbis</name>
    <dbReference type="NCBI Taxonomy" id="1491008"/>
    <lineage>
        <taxon>Eukaryota</taxon>
        <taxon>Fungi</taxon>
        <taxon>Dikarya</taxon>
        <taxon>Ascomycota</taxon>
        <taxon>Pezizomycotina</taxon>
        <taxon>Sordariomycetes</taxon>
        <taxon>Hypocreomycetidae</taxon>
        <taxon>Hypocreales</taxon>
        <taxon>Hypocreaceae</taxon>
        <taxon>Trichoderma</taxon>
    </lineage>
</organism>
<dbReference type="EMBL" id="JAIMJC010000003">
    <property type="protein sequence ID" value="KAH0528856.1"/>
    <property type="molecule type" value="Genomic_DNA"/>
</dbReference>
<gene>
    <name evidence="2" type="ORF">TsFJ059_003668</name>
</gene>
<protein>
    <recommendedName>
        <fullName evidence="4">BZIP domain-containing protein</fullName>
    </recommendedName>
</protein>
<dbReference type="InterPro" id="IPR021833">
    <property type="entry name" value="DUF3425"/>
</dbReference>
<accession>A0A9P8HU77</accession>
<evidence type="ECO:0000313" key="3">
    <source>
        <dbReference type="Proteomes" id="UP000826573"/>
    </source>
</evidence>
<name>A0A9P8HU77_9HYPO</name>
<evidence type="ECO:0000313" key="2">
    <source>
        <dbReference type="EMBL" id="KAH0528856.1"/>
    </source>
</evidence>
<dbReference type="PANTHER" id="PTHR38116:SF5">
    <property type="entry name" value="BZIP DOMAIN-CONTAINING PROTEIN"/>
    <property type="match status" value="1"/>
</dbReference>
<dbReference type="PANTHER" id="PTHR38116">
    <property type="entry name" value="CHROMOSOME 7, WHOLE GENOME SHOTGUN SEQUENCE"/>
    <property type="match status" value="1"/>
</dbReference>
<feature type="region of interest" description="Disordered" evidence="1">
    <location>
        <begin position="60"/>
        <end position="123"/>
    </location>
</feature>
<reference evidence="2 3" key="1">
    <citation type="submission" date="2021-08" db="EMBL/GenBank/DDBJ databases">
        <title>The highly contiguous genome resource for Trichoderma semiorbis FJ059, a fungal antagonistic to plant pathogens.</title>
        <authorList>
            <person name="Liu T."/>
        </authorList>
    </citation>
    <scope>NUCLEOTIDE SEQUENCE [LARGE SCALE GENOMIC DNA]</scope>
    <source>
        <strain evidence="2 3">FJ059</strain>
    </source>
</reference>
<evidence type="ECO:0000256" key="1">
    <source>
        <dbReference type="SAM" id="MobiDB-lite"/>
    </source>
</evidence>
<feature type="compositionally biased region" description="Basic residues" evidence="1">
    <location>
        <begin position="66"/>
        <end position="80"/>
    </location>
</feature>
<sequence length="321" mass="36552">QRRHVKDELCCTEASLGHYCCVIISKPPTNIMPGQWKQFIKSVHDDDWTHVTDKAERKRIQNRLAQRAHRSKYGRRRKSRAKESAGTSKSKEDEAVPHSHNESTQELQLKESTSEEGPKSVNRKVLPVSASLPTHTLISAIYGNNLETRDCHQFVTIQEDGNHSVIPISSLKTDLVISLQGMATLAALLTNRYILAIDCSRLVPAIHIQTSTPTPPALTPTALQACKPHLPFIDFLPFPQFRDNLLRAGDVIDSYEFWDDMVSGKLKVWGKTPWDRRGWEMQEDFATKWSWVVTDDILEETNFWRVSRGEEPLLPHLLQGL</sequence>
<dbReference type="Proteomes" id="UP000826573">
    <property type="component" value="Unassembled WGS sequence"/>
</dbReference>
<keyword evidence="3" id="KW-1185">Reference proteome</keyword>